<evidence type="ECO:0000313" key="2">
    <source>
        <dbReference type="EMBL" id="NGO81081.1"/>
    </source>
</evidence>
<proteinExistence type="predicted"/>
<protein>
    <submittedName>
        <fullName evidence="2">Uncharacterized protein</fullName>
    </submittedName>
</protein>
<name>A0A6G4XWV3_9ACTN</name>
<organism evidence="2 3">
    <name type="scientific">Streptomyces mesophilus</name>
    <dbReference type="NCBI Taxonomy" id="1775132"/>
    <lineage>
        <taxon>Bacteria</taxon>
        <taxon>Bacillati</taxon>
        <taxon>Actinomycetota</taxon>
        <taxon>Actinomycetes</taxon>
        <taxon>Kitasatosporales</taxon>
        <taxon>Streptomycetaceae</taxon>
        <taxon>Streptomyces</taxon>
    </lineage>
</organism>
<reference evidence="2 3" key="1">
    <citation type="submission" date="2020-02" db="EMBL/GenBank/DDBJ databases">
        <title>Whole-genome analyses of novel actinobacteria.</title>
        <authorList>
            <person name="Sahin N."/>
            <person name="Tokatli A."/>
        </authorList>
    </citation>
    <scope>NUCLEOTIDE SEQUENCE [LARGE SCALE GENOMIC DNA]</scope>
    <source>
        <strain evidence="2 3">YC504</strain>
    </source>
</reference>
<feature type="region of interest" description="Disordered" evidence="1">
    <location>
        <begin position="232"/>
        <end position="262"/>
    </location>
</feature>
<evidence type="ECO:0000313" key="3">
    <source>
        <dbReference type="Proteomes" id="UP000481109"/>
    </source>
</evidence>
<keyword evidence="3" id="KW-1185">Reference proteome</keyword>
<gene>
    <name evidence="2" type="ORF">G6045_36280</name>
</gene>
<dbReference type="EMBL" id="JAAKZW010000281">
    <property type="protein sequence ID" value="NGO81081.1"/>
    <property type="molecule type" value="Genomic_DNA"/>
</dbReference>
<sequence length="262" mass="28026">MGGKSGAGECAGEWEPHWAVDRWAAEARLVREAEGLGADGLVGVRLGAGRCLAVDTRDARVVQAEGAFPLLPDAATWVPPDRELLRAGLIDGERLHPLVAQALGVRAAQAEASDREPAGRTHLVDCRGARHRLALVDGVLSPLDHEPAEIQRESLLAALGGPPMPCLQVIDDAHRNPASLTGIRERLAHGDFAGAFDVLESLLGPGAHLRDGPLRDVLETALRRRIDHGLYRSGLGQPGPPGTEYRKRRAAVRTHPRQALGR</sequence>
<dbReference type="AlphaFoldDB" id="A0A6G4XWV3"/>
<accession>A0A6G4XWV3</accession>
<evidence type="ECO:0000256" key="1">
    <source>
        <dbReference type="SAM" id="MobiDB-lite"/>
    </source>
</evidence>
<dbReference type="Proteomes" id="UP000481109">
    <property type="component" value="Unassembled WGS sequence"/>
</dbReference>
<feature type="compositionally biased region" description="Basic residues" evidence="1">
    <location>
        <begin position="246"/>
        <end position="256"/>
    </location>
</feature>
<comment type="caution">
    <text evidence="2">The sequence shown here is derived from an EMBL/GenBank/DDBJ whole genome shotgun (WGS) entry which is preliminary data.</text>
</comment>